<proteinExistence type="predicted"/>
<feature type="region of interest" description="Disordered" evidence="1">
    <location>
        <begin position="1"/>
        <end position="30"/>
    </location>
</feature>
<name>A0A915PY32_9BILA</name>
<accession>A0A915PY32</accession>
<evidence type="ECO:0000256" key="1">
    <source>
        <dbReference type="SAM" id="MobiDB-lite"/>
    </source>
</evidence>
<evidence type="ECO:0000313" key="2">
    <source>
        <dbReference type="Proteomes" id="UP000887581"/>
    </source>
</evidence>
<dbReference type="AlphaFoldDB" id="A0A915PY32"/>
<dbReference type="WBParaSite" id="sdigi.contig44.g2769.t1">
    <property type="protein sequence ID" value="sdigi.contig44.g2769.t1"/>
    <property type="gene ID" value="sdigi.contig44.g2769"/>
</dbReference>
<sequence length="157" mass="18393">MLPFNNANDYREQKSSSNSKRASDNCEENVSNKNVLKDEAPLKIPICNRGKHLRNSNIAELNNIFNIDTRKTIELSSHCKEVINRELTFWQDRIQFEMKQIDAIMRNLYERMERIKGLNRELRNLLVYFKDDTDSTVASSTCSRLLAFSDDDDDRNL</sequence>
<organism evidence="2 3">
    <name type="scientific">Setaria digitata</name>
    <dbReference type="NCBI Taxonomy" id="48799"/>
    <lineage>
        <taxon>Eukaryota</taxon>
        <taxon>Metazoa</taxon>
        <taxon>Ecdysozoa</taxon>
        <taxon>Nematoda</taxon>
        <taxon>Chromadorea</taxon>
        <taxon>Rhabditida</taxon>
        <taxon>Spirurina</taxon>
        <taxon>Spiruromorpha</taxon>
        <taxon>Filarioidea</taxon>
        <taxon>Setariidae</taxon>
        <taxon>Setaria</taxon>
    </lineage>
</organism>
<protein>
    <submittedName>
        <fullName evidence="3">Uncharacterized protein</fullName>
    </submittedName>
</protein>
<evidence type="ECO:0000313" key="3">
    <source>
        <dbReference type="WBParaSite" id="sdigi.contig44.g2769.t1"/>
    </source>
</evidence>
<reference evidence="3" key="1">
    <citation type="submission" date="2022-11" db="UniProtKB">
        <authorList>
            <consortium name="WormBaseParasite"/>
        </authorList>
    </citation>
    <scope>IDENTIFICATION</scope>
</reference>
<keyword evidence="2" id="KW-1185">Reference proteome</keyword>
<dbReference type="Proteomes" id="UP000887581">
    <property type="component" value="Unplaced"/>
</dbReference>